<dbReference type="PANTHER" id="PTHR15463">
    <property type="entry name" value="AP1 GAMMA SUBUNIT BINDING PROTEIN 1"/>
    <property type="match status" value="1"/>
</dbReference>
<dbReference type="InterPro" id="IPR039656">
    <property type="entry name" value="SYNRG"/>
</dbReference>
<dbReference type="CDD" id="cd00052">
    <property type="entry name" value="EH"/>
    <property type="match status" value="1"/>
</dbReference>
<dbReference type="InterPro" id="IPR059024">
    <property type="entry name" value="SYNRG_C"/>
</dbReference>
<dbReference type="Gene3D" id="1.10.238.10">
    <property type="entry name" value="EF-hand"/>
    <property type="match status" value="1"/>
</dbReference>
<dbReference type="GO" id="GO:0030130">
    <property type="term" value="C:clathrin coat of trans-Golgi network vesicle"/>
    <property type="evidence" value="ECO:0007669"/>
    <property type="project" value="TreeGrafter"/>
</dbReference>
<dbReference type="Proteomes" id="UP000694701">
    <property type="component" value="Unplaced"/>
</dbReference>
<evidence type="ECO:0000313" key="4">
    <source>
        <dbReference type="Proteomes" id="UP000694701"/>
    </source>
</evidence>
<dbReference type="InterPro" id="IPR011992">
    <property type="entry name" value="EF-hand-dom_pair"/>
</dbReference>
<evidence type="ECO:0000256" key="1">
    <source>
        <dbReference type="SAM" id="MobiDB-lite"/>
    </source>
</evidence>
<evidence type="ECO:0000313" key="3">
    <source>
        <dbReference type="Ensembl" id="ENSCCRP00020097239.1"/>
    </source>
</evidence>
<organism evidence="3 4">
    <name type="scientific">Cyprinus carpio</name>
    <name type="common">Common carp</name>
    <dbReference type="NCBI Taxonomy" id="7962"/>
    <lineage>
        <taxon>Eukaryota</taxon>
        <taxon>Metazoa</taxon>
        <taxon>Chordata</taxon>
        <taxon>Craniata</taxon>
        <taxon>Vertebrata</taxon>
        <taxon>Euteleostomi</taxon>
        <taxon>Actinopterygii</taxon>
        <taxon>Neopterygii</taxon>
        <taxon>Teleostei</taxon>
        <taxon>Ostariophysi</taxon>
        <taxon>Cypriniformes</taxon>
        <taxon>Cyprinidae</taxon>
        <taxon>Cyprininae</taxon>
        <taxon>Cyprinus</taxon>
    </lineage>
</organism>
<proteinExistence type="predicted"/>
<name>A0A8C2JPD1_CYPCA</name>
<feature type="region of interest" description="Disordered" evidence="1">
    <location>
        <begin position="793"/>
        <end position="812"/>
    </location>
</feature>
<dbReference type="Pfam" id="PF12763">
    <property type="entry name" value="EH"/>
    <property type="match status" value="1"/>
</dbReference>
<feature type="region of interest" description="Disordered" evidence="1">
    <location>
        <begin position="756"/>
        <end position="776"/>
    </location>
</feature>
<feature type="compositionally biased region" description="Polar residues" evidence="1">
    <location>
        <begin position="624"/>
        <end position="636"/>
    </location>
</feature>
<dbReference type="PANTHER" id="PTHR15463:SF2">
    <property type="entry name" value="SYNERGIN GAMMA"/>
    <property type="match status" value="1"/>
</dbReference>
<feature type="compositionally biased region" description="Low complexity" evidence="1">
    <location>
        <begin position="497"/>
        <end position="511"/>
    </location>
</feature>
<dbReference type="Ensembl" id="ENSCCRT00020106311.1">
    <property type="protein sequence ID" value="ENSCCRP00020097239.1"/>
    <property type="gene ID" value="ENSCCRG00020041926.1"/>
</dbReference>
<sequence>MGSLVNDYNIECVCLFSSSFMYPVGGGIGPPQGMMPMQQQQQQGFPMVQVMQPNMQGMMGMNFGTQMPGAMPIQGGMAMGMQTPGMQFMGQPQFMGMRGPGPQFPADLQKQMAEEHQKRLEQQQRMLEEDRKRRQFEEQKQKLRLLSSVKPKTGEKSRDDALEAIKGNLDGFSRDAKMHPTPSSQSKKPGVGVYPQQDMQPIVPAWLYNDSLIPELFKKVLEFTITPAGIDTAKLYPILISSGLPREALGQIWALANRTTPGKLTKEELYTVLALIGVAQSGLTVMSLDILSQFPSPPVPNLPAMAMAIPAVLPQHQQPIMTQPPVSMAMSVAAPPVMGITPNPPAQPPASFITNFPPVQATKADDDDFQDFQEAPKAGAGDDSFTDFQGETGGAFPSMTSSSQSGYECSFSSMRHGILHACKSIVYCFVPDSGDKYSVFRELEQPSDRKPVGEGFADFKSVSADDGFTDFKTADTVSPLDPPDQAKFQPTFPPPFSSSQSLSQPASLAQPRNPLNMADLDLFTTMTPPAPTTTVDSKLNLFPSAPPSLVLPSVAKPPSVGGDDFGDFALFGSSTSSEVAPSTSTVGRGTGTAVQDDFADFMAFGSSRDQRNETSSGDGGGETQAETSQPRQQISTDKYDVFKQLSLEGGLAYDDNKESGGGSFSSLKSDNDDFADFQSSKFCTALGASDKSLVDKVAAFKQAKEDSASVKSLDLPSIGGSSVGKEDSEDALSVQLDMKLSDMGGDLKHVMSDSSLDLPGLSSHQPPAAESDDLKFDPFGTSAVSSLGSYDWSDKEELSSGQGKKLQGGLPSSAVIQRKETSFGSSENITHTTVAKVTTFPIEDGGSTNQSRFEAFADFGSIEQAGQDDDDDFGDFASTVSEKSDSPPGTTEAEGNQGELMDEFGAFHGDKPKFGKSDFLKASTQAKVKSSEEMIKNELATFDLSVQGSHKRSHSLGEKEIVRSIPSPAPEQPFRDRSNTLNEKPALPIIRDKYKDLTGEVEESERYAYEWQRCLESALQVITTANNTLNGISSSTVCTEVIQTAQGMEYLLGVVEVYRVTKRVELGIKATAVCSEKLQELLKDISRVWNNLMGFMSLANLSPDESSLDFSSCILRHGIKNAKELACGVCLLNVDSRSKAFNSETDNFKLMYGGHQYHASCANFWINCVEPKPPGLILPDLL</sequence>
<feature type="compositionally biased region" description="Basic and acidic residues" evidence="1">
    <location>
        <begin position="152"/>
        <end position="163"/>
    </location>
</feature>
<feature type="region of interest" description="Disordered" evidence="1">
    <location>
        <begin position="477"/>
        <end position="511"/>
    </location>
</feature>
<dbReference type="SUPFAM" id="SSF47473">
    <property type="entry name" value="EF-hand"/>
    <property type="match status" value="1"/>
</dbReference>
<protein>
    <submittedName>
        <fullName evidence="3">Synergin, gamma</fullName>
    </submittedName>
</protein>
<dbReference type="Pfam" id="PF25999">
    <property type="entry name" value="SYNRG_C"/>
    <property type="match status" value="1"/>
</dbReference>
<feature type="region of interest" description="Disordered" evidence="1">
    <location>
        <begin position="109"/>
        <end position="192"/>
    </location>
</feature>
<reference evidence="3" key="1">
    <citation type="submission" date="2025-08" db="UniProtKB">
        <authorList>
            <consortium name="Ensembl"/>
        </authorList>
    </citation>
    <scope>IDENTIFICATION</scope>
</reference>
<dbReference type="PROSITE" id="PS50031">
    <property type="entry name" value="EH"/>
    <property type="match status" value="1"/>
</dbReference>
<evidence type="ECO:0000259" key="2">
    <source>
        <dbReference type="PROSITE" id="PS50031"/>
    </source>
</evidence>
<dbReference type="InterPro" id="IPR000261">
    <property type="entry name" value="EH_dom"/>
</dbReference>
<dbReference type="AlphaFoldDB" id="A0A8C2JPD1"/>
<feature type="region of interest" description="Disordered" evidence="1">
    <location>
        <begin position="372"/>
        <end position="402"/>
    </location>
</feature>
<feature type="region of interest" description="Disordered" evidence="1">
    <location>
        <begin position="711"/>
        <end position="730"/>
    </location>
</feature>
<feature type="domain" description="EH" evidence="2">
    <location>
        <begin position="209"/>
        <end position="324"/>
    </location>
</feature>
<feature type="region of interest" description="Disordered" evidence="1">
    <location>
        <begin position="864"/>
        <end position="896"/>
    </location>
</feature>
<feature type="region of interest" description="Disordered" evidence="1">
    <location>
        <begin position="605"/>
        <end position="637"/>
    </location>
</feature>
<feature type="compositionally biased region" description="Basic and acidic residues" evidence="1">
    <location>
        <begin position="112"/>
        <end position="141"/>
    </location>
</feature>
<accession>A0A8C2JPD1</accession>